<gene>
    <name evidence="6" type="ORF">DFP81_10772</name>
</gene>
<evidence type="ECO:0000256" key="1">
    <source>
        <dbReference type="ARBA" id="ARBA00004127"/>
    </source>
</evidence>
<evidence type="ECO:0000256" key="2">
    <source>
        <dbReference type="ARBA" id="ARBA00022692"/>
    </source>
</evidence>
<dbReference type="Pfam" id="PF04191">
    <property type="entry name" value="PEMT"/>
    <property type="match status" value="1"/>
</dbReference>
<evidence type="ECO:0000256" key="4">
    <source>
        <dbReference type="ARBA" id="ARBA00023136"/>
    </source>
</evidence>
<evidence type="ECO:0000256" key="3">
    <source>
        <dbReference type="ARBA" id="ARBA00022989"/>
    </source>
</evidence>
<dbReference type="GO" id="GO:0008168">
    <property type="term" value="F:methyltransferase activity"/>
    <property type="evidence" value="ECO:0007669"/>
    <property type="project" value="UniProtKB-KW"/>
</dbReference>
<name>A0A3E0DJU5_9GAMM</name>
<dbReference type="RefSeq" id="WP_220342937.1">
    <property type="nucleotide sequence ID" value="NZ_QUNG01000007.1"/>
</dbReference>
<keyword evidence="4 5" id="KW-0472">Membrane</keyword>
<evidence type="ECO:0000313" key="7">
    <source>
        <dbReference type="Proteomes" id="UP000256542"/>
    </source>
</evidence>
<dbReference type="GO" id="GO:0032259">
    <property type="term" value="P:methylation"/>
    <property type="evidence" value="ECO:0007669"/>
    <property type="project" value="UniProtKB-KW"/>
</dbReference>
<dbReference type="GO" id="GO:0012505">
    <property type="term" value="C:endomembrane system"/>
    <property type="evidence" value="ECO:0007669"/>
    <property type="project" value="UniProtKB-SubCell"/>
</dbReference>
<dbReference type="Proteomes" id="UP000256542">
    <property type="component" value="Unassembled WGS sequence"/>
</dbReference>
<reference evidence="6 7" key="1">
    <citation type="submission" date="2018-08" db="EMBL/GenBank/DDBJ databases">
        <title>Genomic Encyclopedia of Type Strains, Phase III (KMG-III): the genomes of soil and plant-associated and newly described type strains.</title>
        <authorList>
            <person name="Whitman W."/>
        </authorList>
    </citation>
    <scope>NUCLEOTIDE SEQUENCE [LARGE SCALE GENOMIC DNA]</scope>
    <source>
        <strain evidence="6 7">CECT 7375</strain>
    </source>
</reference>
<dbReference type="Gene3D" id="1.20.120.1630">
    <property type="match status" value="1"/>
</dbReference>
<feature type="transmembrane region" description="Helical" evidence="5">
    <location>
        <begin position="6"/>
        <end position="27"/>
    </location>
</feature>
<proteinExistence type="predicted"/>
<feature type="transmembrane region" description="Helical" evidence="5">
    <location>
        <begin position="34"/>
        <end position="55"/>
    </location>
</feature>
<dbReference type="InterPro" id="IPR007318">
    <property type="entry name" value="Phopholipid_MeTrfase"/>
</dbReference>
<comment type="subcellular location">
    <subcellularLocation>
        <location evidence="1">Endomembrane system</location>
        <topology evidence="1">Multi-pass membrane protein</topology>
    </subcellularLocation>
</comment>
<protein>
    <submittedName>
        <fullName evidence="6">Protein-S-isoprenylcysteine O-methyltransferase Ste14</fullName>
    </submittedName>
</protein>
<keyword evidence="6" id="KW-0808">Transferase</keyword>
<sequence length="148" mass="16496">MLDLKIPPLVVFAIAVVSMLALSGFHFSAAGWSLALSYAIWLPAALIAVSAVFSFSQLKTTVNPHKPGKASSLVVSGVFKYTRNPMYLALTMILIGSLFWLDTFLAVLPIVCFVCYLSQFQIKPEEAILRKKFGEEYLAYCARVRRWL</sequence>
<evidence type="ECO:0000256" key="5">
    <source>
        <dbReference type="SAM" id="Phobius"/>
    </source>
</evidence>
<dbReference type="PANTHER" id="PTHR12714:SF24">
    <property type="entry name" value="SLR1182 PROTEIN"/>
    <property type="match status" value="1"/>
</dbReference>
<accession>A0A3E0DJU5</accession>
<evidence type="ECO:0000313" key="6">
    <source>
        <dbReference type="EMBL" id="REG82898.1"/>
    </source>
</evidence>
<dbReference type="AlphaFoldDB" id="A0A3E0DJU5"/>
<keyword evidence="7" id="KW-1185">Reference proteome</keyword>
<dbReference type="PANTHER" id="PTHR12714">
    <property type="entry name" value="PROTEIN-S ISOPRENYLCYSTEINE O-METHYLTRANSFERASE"/>
    <property type="match status" value="1"/>
</dbReference>
<comment type="caution">
    <text evidence="6">The sequence shown here is derived from an EMBL/GenBank/DDBJ whole genome shotgun (WGS) entry which is preliminary data.</text>
</comment>
<keyword evidence="3 5" id="KW-1133">Transmembrane helix</keyword>
<keyword evidence="6" id="KW-0489">Methyltransferase</keyword>
<dbReference type="EMBL" id="QUNG01000007">
    <property type="protein sequence ID" value="REG82898.1"/>
    <property type="molecule type" value="Genomic_DNA"/>
</dbReference>
<feature type="transmembrane region" description="Helical" evidence="5">
    <location>
        <begin position="86"/>
        <end position="117"/>
    </location>
</feature>
<organism evidence="6 7">
    <name type="scientific">Marinomonas pollencensis</name>
    <dbReference type="NCBI Taxonomy" id="491954"/>
    <lineage>
        <taxon>Bacteria</taxon>
        <taxon>Pseudomonadati</taxon>
        <taxon>Pseudomonadota</taxon>
        <taxon>Gammaproteobacteria</taxon>
        <taxon>Oceanospirillales</taxon>
        <taxon>Oceanospirillaceae</taxon>
        <taxon>Marinomonas</taxon>
    </lineage>
</organism>
<keyword evidence="2 5" id="KW-0812">Transmembrane</keyword>